<evidence type="ECO:0000256" key="3">
    <source>
        <dbReference type="SAM" id="MobiDB-lite"/>
    </source>
</evidence>
<evidence type="ECO:0000256" key="2">
    <source>
        <dbReference type="ARBA" id="ARBA00023121"/>
    </source>
</evidence>
<name>A0A151QRQ3_CAJCA</name>
<keyword evidence="7" id="KW-1185">Reference proteome</keyword>
<feature type="region of interest" description="Disordered" evidence="3">
    <location>
        <begin position="216"/>
        <end position="240"/>
    </location>
</feature>
<proteinExistence type="inferred from homology"/>
<evidence type="ECO:0000259" key="5">
    <source>
        <dbReference type="PROSITE" id="PS51228"/>
    </source>
</evidence>
<feature type="signal peptide" evidence="4">
    <location>
        <begin position="1"/>
        <end position="20"/>
    </location>
</feature>
<feature type="compositionally biased region" description="Basic and acidic residues" evidence="3">
    <location>
        <begin position="255"/>
        <end position="267"/>
    </location>
</feature>
<dbReference type="GO" id="GO:0006631">
    <property type="term" value="P:fatty acid metabolic process"/>
    <property type="evidence" value="ECO:0007669"/>
    <property type="project" value="TreeGrafter"/>
</dbReference>
<feature type="chain" id="PRO_5007587493" evidence="4">
    <location>
        <begin position="21"/>
        <end position="279"/>
    </location>
</feature>
<keyword evidence="4" id="KW-0732">Signal</keyword>
<keyword evidence="2" id="KW-0446">Lipid-binding</keyword>
<feature type="domain" description="ACB" evidence="5">
    <location>
        <begin position="127"/>
        <end position="215"/>
    </location>
</feature>
<dbReference type="AlphaFoldDB" id="A0A151QRQ3"/>
<feature type="region of interest" description="Disordered" evidence="3">
    <location>
        <begin position="255"/>
        <end position="279"/>
    </location>
</feature>
<dbReference type="EC" id="5.3.3.8" evidence="6"/>
<sequence length="279" mass="30856">MACLVLFVIILPLYLSKVTSDTRRTPKVCVHREPLSHAERLTVQPAQSKSKVGSVNPVQAATCLQTKRDIHEAVSSVPTVESDSNVTVDSDPDIAVKDEIVEPDEKNMESAAADDDDDWEGIEKSEVEKEFMAATEFVSGEGNRLESVGSNVQMELYGLHKVAIEGPCCEPPPMPLKLSARAKWNAWQKLGNMSPEVAMEQYISLLSDKFPGWMKDPSAGMSEHEPTRPEVSDSAASDISTTLSHQQMIITESRELEQVSDFKDHNPLTESDLENNVRF</sequence>
<dbReference type="SUPFAM" id="SSF47027">
    <property type="entry name" value="Acyl-CoA binding protein"/>
    <property type="match status" value="1"/>
</dbReference>
<protein>
    <submittedName>
        <fullName evidence="6">Acyl-CoA-binding domain-containing protein 3</fullName>
        <ecNumber evidence="6">5.3.3.8</ecNumber>
    </submittedName>
</protein>
<evidence type="ECO:0000256" key="4">
    <source>
        <dbReference type="SAM" id="SignalP"/>
    </source>
</evidence>
<dbReference type="GO" id="GO:0000062">
    <property type="term" value="F:fatty-acyl-CoA binding"/>
    <property type="evidence" value="ECO:0007669"/>
    <property type="project" value="InterPro"/>
</dbReference>
<dbReference type="PANTHER" id="PTHR23310">
    <property type="entry name" value="ACYL-COA-BINDING PROTEIN, ACBP"/>
    <property type="match status" value="1"/>
</dbReference>
<dbReference type="STRING" id="3821.A0A151QRQ3"/>
<evidence type="ECO:0000313" key="6">
    <source>
        <dbReference type="EMBL" id="KYP32988.1"/>
    </source>
</evidence>
<dbReference type="Pfam" id="PF00887">
    <property type="entry name" value="ACBP"/>
    <property type="match status" value="1"/>
</dbReference>
<dbReference type="OMA" id="MIITESR"/>
<dbReference type="Gramene" id="C.cajan_46690.t">
    <property type="protein sequence ID" value="C.cajan_46690.t"/>
    <property type="gene ID" value="C.cajan_46690"/>
</dbReference>
<comment type="similarity">
    <text evidence="1">Belongs to the ACBP family.</text>
</comment>
<evidence type="ECO:0000256" key="1">
    <source>
        <dbReference type="ARBA" id="ARBA00005567"/>
    </source>
</evidence>
<keyword evidence="6" id="KW-0413">Isomerase</keyword>
<dbReference type="InterPro" id="IPR035984">
    <property type="entry name" value="Acyl-CoA-binding_sf"/>
</dbReference>
<dbReference type="EMBL" id="KQ485037">
    <property type="protein sequence ID" value="KYP32988.1"/>
    <property type="molecule type" value="Genomic_DNA"/>
</dbReference>
<dbReference type="PANTHER" id="PTHR23310:SF136">
    <property type="entry name" value="ACYL-COA-BINDING DOMAIN PROTEIN"/>
    <property type="match status" value="1"/>
</dbReference>
<organism evidence="6 7">
    <name type="scientific">Cajanus cajan</name>
    <name type="common">Pigeon pea</name>
    <name type="synonym">Cajanus indicus</name>
    <dbReference type="NCBI Taxonomy" id="3821"/>
    <lineage>
        <taxon>Eukaryota</taxon>
        <taxon>Viridiplantae</taxon>
        <taxon>Streptophyta</taxon>
        <taxon>Embryophyta</taxon>
        <taxon>Tracheophyta</taxon>
        <taxon>Spermatophyta</taxon>
        <taxon>Magnoliopsida</taxon>
        <taxon>eudicotyledons</taxon>
        <taxon>Gunneridae</taxon>
        <taxon>Pentapetalae</taxon>
        <taxon>rosids</taxon>
        <taxon>fabids</taxon>
        <taxon>Fabales</taxon>
        <taxon>Fabaceae</taxon>
        <taxon>Papilionoideae</taxon>
        <taxon>50 kb inversion clade</taxon>
        <taxon>NPAAA clade</taxon>
        <taxon>indigoferoid/millettioid clade</taxon>
        <taxon>Phaseoleae</taxon>
        <taxon>Cajanus</taxon>
    </lineage>
</organism>
<dbReference type="PROSITE" id="PS51228">
    <property type="entry name" value="ACB_2"/>
    <property type="match status" value="1"/>
</dbReference>
<gene>
    <name evidence="6" type="ORF">KK1_046216</name>
</gene>
<dbReference type="InterPro" id="IPR000582">
    <property type="entry name" value="Acyl-CoA-binding_protein"/>
</dbReference>
<dbReference type="GO" id="GO:0004165">
    <property type="term" value="F:delta(3)-delta(2)-enoyl-CoA isomerase activity"/>
    <property type="evidence" value="ECO:0007669"/>
    <property type="project" value="UniProtKB-EC"/>
</dbReference>
<feature type="compositionally biased region" description="Basic and acidic residues" evidence="3">
    <location>
        <begin position="222"/>
        <end position="231"/>
    </location>
</feature>
<dbReference type="Proteomes" id="UP000075243">
    <property type="component" value="Unassembled WGS sequence"/>
</dbReference>
<accession>A0A151QRQ3</accession>
<evidence type="ECO:0000313" key="7">
    <source>
        <dbReference type="Proteomes" id="UP000075243"/>
    </source>
</evidence>
<reference evidence="6" key="1">
    <citation type="journal article" date="2012" name="Nat. Biotechnol.">
        <title>Draft genome sequence of pigeonpea (Cajanus cajan), an orphan legume crop of resource-poor farmers.</title>
        <authorList>
            <person name="Varshney R.K."/>
            <person name="Chen W."/>
            <person name="Li Y."/>
            <person name="Bharti A.K."/>
            <person name="Saxena R.K."/>
            <person name="Schlueter J.A."/>
            <person name="Donoghue M.T."/>
            <person name="Azam S."/>
            <person name="Fan G."/>
            <person name="Whaley A.M."/>
            <person name="Farmer A.D."/>
            <person name="Sheridan J."/>
            <person name="Iwata A."/>
            <person name="Tuteja R."/>
            <person name="Penmetsa R.V."/>
            <person name="Wu W."/>
            <person name="Upadhyaya H.D."/>
            <person name="Yang S.P."/>
            <person name="Shah T."/>
            <person name="Saxena K.B."/>
            <person name="Michael T."/>
            <person name="McCombie W.R."/>
            <person name="Yang B."/>
            <person name="Zhang G."/>
            <person name="Yang H."/>
            <person name="Wang J."/>
            <person name="Spillane C."/>
            <person name="Cook D.R."/>
            <person name="May G.D."/>
            <person name="Xu X."/>
            <person name="Jackson S.A."/>
        </authorList>
    </citation>
    <scope>NUCLEOTIDE SEQUENCE [LARGE SCALE GENOMIC DNA]</scope>
</reference>
<dbReference type="InterPro" id="IPR014352">
    <property type="entry name" value="FERM/acyl-CoA-bd_prot_sf"/>
</dbReference>
<dbReference type="Gene3D" id="1.20.80.10">
    <property type="match status" value="1"/>
</dbReference>